<name>A0A7M7QHS0_NASVI</name>
<dbReference type="GO" id="GO:0043005">
    <property type="term" value="C:neuron projection"/>
    <property type="evidence" value="ECO:0007669"/>
    <property type="project" value="TreeGrafter"/>
</dbReference>
<evidence type="ECO:0000256" key="1">
    <source>
        <dbReference type="SAM" id="Coils"/>
    </source>
</evidence>
<feature type="region of interest" description="Disordered" evidence="2">
    <location>
        <begin position="27"/>
        <end position="50"/>
    </location>
</feature>
<dbReference type="Proteomes" id="UP000002358">
    <property type="component" value="Chromosome 4"/>
</dbReference>
<feature type="region of interest" description="Disordered" evidence="2">
    <location>
        <begin position="78"/>
        <end position="99"/>
    </location>
</feature>
<dbReference type="GO" id="GO:0031175">
    <property type="term" value="P:neuron projection development"/>
    <property type="evidence" value="ECO:0007669"/>
    <property type="project" value="TreeGrafter"/>
</dbReference>
<dbReference type="Gene3D" id="6.10.280.30">
    <property type="match status" value="3"/>
</dbReference>
<feature type="compositionally biased region" description="Basic residues" evidence="2">
    <location>
        <begin position="38"/>
        <end position="50"/>
    </location>
</feature>
<dbReference type="Pfam" id="PF00836">
    <property type="entry name" value="Stathmin"/>
    <property type="match status" value="1"/>
</dbReference>
<dbReference type="RefSeq" id="XP_031785736.1">
    <property type="nucleotide sequence ID" value="XM_031929876.1"/>
</dbReference>
<dbReference type="GeneID" id="100116850"/>
<dbReference type="PANTHER" id="PTHR10104">
    <property type="entry name" value="STATHMIN"/>
    <property type="match status" value="1"/>
</dbReference>
<feature type="coiled-coil region" evidence="1">
    <location>
        <begin position="242"/>
        <end position="269"/>
    </location>
</feature>
<dbReference type="RefSeq" id="XP_031785738.1">
    <property type="nucleotide sequence ID" value="XM_031929878.2"/>
</dbReference>
<evidence type="ECO:0000313" key="4">
    <source>
        <dbReference type="Proteomes" id="UP000002358"/>
    </source>
</evidence>
<feature type="compositionally biased region" description="Low complexity" evidence="2">
    <location>
        <begin position="86"/>
        <end position="96"/>
    </location>
</feature>
<dbReference type="OrthoDB" id="5986631at2759"/>
<dbReference type="EnsemblMetazoa" id="XM_031929877">
    <property type="protein sequence ID" value="XP_031785737"/>
    <property type="gene ID" value="LOC100116850"/>
</dbReference>
<proteinExistence type="predicted"/>
<feature type="region of interest" description="Disordered" evidence="2">
    <location>
        <begin position="332"/>
        <end position="359"/>
    </location>
</feature>
<dbReference type="RefSeq" id="XP_031785737.1">
    <property type="nucleotide sequence ID" value="XM_031929877.1"/>
</dbReference>
<dbReference type="AlphaFoldDB" id="A0A7M7QHS0"/>
<protein>
    <submittedName>
        <fullName evidence="3">Uncharacterized protein</fullName>
    </submittedName>
</protein>
<keyword evidence="1" id="KW-0175">Coiled coil</keyword>
<dbReference type="CTD" id="33863"/>
<keyword evidence="4" id="KW-1185">Reference proteome</keyword>
<dbReference type="EnsemblMetazoa" id="XM_031929878">
    <property type="protein sequence ID" value="XP_031785738"/>
    <property type="gene ID" value="LOC100116850"/>
</dbReference>
<dbReference type="SUPFAM" id="SSF101494">
    <property type="entry name" value="Stathmin"/>
    <property type="match status" value="1"/>
</dbReference>
<dbReference type="PRINTS" id="PR00345">
    <property type="entry name" value="STATHMIN"/>
</dbReference>
<reference evidence="3" key="1">
    <citation type="submission" date="2021-01" db="UniProtKB">
        <authorList>
            <consortium name="EnsemblMetazoa"/>
        </authorList>
    </citation>
    <scope>IDENTIFICATION</scope>
</reference>
<dbReference type="PANTHER" id="PTHR10104:SF1">
    <property type="entry name" value="STATHMIN, ISOFORM D"/>
    <property type="match status" value="1"/>
</dbReference>
<evidence type="ECO:0000313" key="3">
    <source>
        <dbReference type="EnsemblMetazoa" id="XP_031785738"/>
    </source>
</evidence>
<dbReference type="InterPro" id="IPR000956">
    <property type="entry name" value="Stathmin_fam"/>
</dbReference>
<dbReference type="FunCoup" id="A0A7M7QHS0">
    <property type="interactions" value="46"/>
</dbReference>
<dbReference type="GO" id="GO:0005737">
    <property type="term" value="C:cytoplasm"/>
    <property type="evidence" value="ECO:0007669"/>
    <property type="project" value="TreeGrafter"/>
</dbReference>
<dbReference type="GO" id="GO:0015631">
    <property type="term" value="F:tubulin binding"/>
    <property type="evidence" value="ECO:0007669"/>
    <property type="project" value="TreeGrafter"/>
</dbReference>
<evidence type="ECO:0000256" key="2">
    <source>
        <dbReference type="SAM" id="MobiDB-lite"/>
    </source>
</evidence>
<dbReference type="GO" id="GO:0007019">
    <property type="term" value="P:microtubule depolymerization"/>
    <property type="evidence" value="ECO:0007669"/>
    <property type="project" value="TreeGrafter"/>
</dbReference>
<dbReference type="EnsemblMetazoa" id="XM_016988050">
    <property type="protein sequence ID" value="XP_016843539"/>
    <property type="gene ID" value="LOC100116850"/>
</dbReference>
<dbReference type="RefSeq" id="XP_016843539.2">
    <property type="nucleotide sequence ID" value="XM_016988050.2"/>
</dbReference>
<dbReference type="InParanoid" id="A0A7M7QHS0"/>
<dbReference type="PROSITE" id="PS51663">
    <property type="entry name" value="STATHMIN_3"/>
    <property type="match status" value="1"/>
</dbReference>
<dbReference type="InterPro" id="IPR036002">
    <property type="entry name" value="Stathmin_sf"/>
</dbReference>
<organism evidence="3 4">
    <name type="scientific">Nasonia vitripennis</name>
    <name type="common">Parasitic wasp</name>
    <dbReference type="NCBI Taxonomy" id="7425"/>
    <lineage>
        <taxon>Eukaryota</taxon>
        <taxon>Metazoa</taxon>
        <taxon>Ecdysozoa</taxon>
        <taxon>Arthropoda</taxon>
        <taxon>Hexapoda</taxon>
        <taxon>Insecta</taxon>
        <taxon>Pterygota</taxon>
        <taxon>Neoptera</taxon>
        <taxon>Endopterygota</taxon>
        <taxon>Hymenoptera</taxon>
        <taxon>Apocrita</taxon>
        <taxon>Proctotrupomorpha</taxon>
        <taxon>Chalcidoidea</taxon>
        <taxon>Pteromalidae</taxon>
        <taxon>Pteromalinae</taxon>
        <taxon>Nasonia</taxon>
    </lineage>
</organism>
<dbReference type="SMR" id="A0A7M7QHS0"/>
<accession>A0A7M7QHS0</accession>
<dbReference type="EnsemblMetazoa" id="XM_031929876">
    <property type="protein sequence ID" value="XP_031785736"/>
    <property type="gene ID" value="LOC100116850"/>
</dbReference>
<dbReference type="GO" id="GO:0031110">
    <property type="term" value="P:regulation of microtubule polymerization or depolymerization"/>
    <property type="evidence" value="ECO:0007669"/>
    <property type="project" value="InterPro"/>
</dbReference>
<sequence length="359" mass="40719">MLITLVRDSVLQCFCHSCKAPLSLVATQRRGAAPTKKPSGKGKPRTKQPKKVKFITTEIRCQEKTKGGLRYEVILAEPTAPAKRAPSPTQTSPTQPAVNIEDKLRAAEERRLSLEASKIAALNARLSKIEEVARKKDELNASFVNATRESLDIKMNNSEEKREAFITDLRSKLKEHLEGVEKTRLTIEQQTEEVRVAIDEKLKNASGKRGENIKSIVERLKEHEERVATVRQGIADRVLQLESQIQSKLDQARERRELIEREQKEKLRNHNTVRLAKVRDVAGANVARDVEAIKRESDARLISAELNRQREIQRRVQAIRQHEKRVEMVRQNKAKVQTKEGQDGIMDNMPVVNETASSG</sequence>